<sequence>MYETLSLIIRTEIKQGCVLSMMLYIIAIEELMLRKMLNKNLKGYIIYDLEGREIKLTPNADDIVSATILNTYYPIQKDVYFSQYFHALIINNLGEISNINLNNSYLRNQTKLSNIELINKRKQIQSTKFNWSHLIQLNLIIQKNYNVYVHFINFEYFSINEQEKDIKKSDRLNVSFIVTLKNTKLVFIYKNKLVETCDQISDIESLSFINQVNFKWFRSTIGFKKSICPLVFRNASIDIFYLNSITDTFYSKRSLLFQNMNQKLDDLNSKISMVYLCGVLKFNLNEYSLHPKVFSQIKIIQIYGRIENIQNNLFEYFLHLNYFVFDGANFRQLINRIGAKWINSINSKVSINSSNMTQVLLNLKSKTLLSMVKLFSYELNNYNAFLDYPTPITVELSITNYIILALVNIFNFLIDFINYFVFMLLCLIMDVILIKKLKETIKQKHNLLVNNSTYMRKDKLNDLNSKSLFILILNTTLNIILRFPEVYNLLYLNMNTLAYFIQKENLQTKFFYFYAFLSQTYLMFFLMKLTQFLYITSLSLTFNMFYTFNSMFKLSAIQMLRNFFLKKQFN</sequence>
<evidence type="ECO:0000313" key="2">
    <source>
        <dbReference type="EMBL" id="CAF0844874.1"/>
    </source>
</evidence>
<dbReference type="AlphaFoldDB" id="A0A813VKZ4"/>
<name>A0A813VKZ4_9BILA</name>
<keyword evidence="1" id="KW-0812">Transmembrane</keyword>
<feature type="transmembrane region" description="Helical" evidence="1">
    <location>
        <begin position="392"/>
        <end position="410"/>
    </location>
</feature>
<feature type="transmembrane region" description="Helical" evidence="1">
    <location>
        <begin position="533"/>
        <end position="552"/>
    </location>
</feature>
<proteinExistence type="predicted"/>
<keyword evidence="3" id="KW-1185">Reference proteome</keyword>
<gene>
    <name evidence="2" type="ORF">OXX778_LOCUS8647</name>
</gene>
<keyword evidence="1" id="KW-0472">Membrane</keyword>
<protein>
    <submittedName>
        <fullName evidence="2">Uncharacterized protein</fullName>
    </submittedName>
</protein>
<evidence type="ECO:0000256" key="1">
    <source>
        <dbReference type="SAM" id="Phobius"/>
    </source>
</evidence>
<accession>A0A813VKZ4</accession>
<reference evidence="2" key="1">
    <citation type="submission" date="2021-02" db="EMBL/GenBank/DDBJ databases">
        <authorList>
            <person name="Nowell W R."/>
        </authorList>
    </citation>
    <scope>NUCLEOTIDE SEQUENCE</scope>
    <source>
        <strain evidence="2">Ploen Becks lab</strain>
    </source>
</reference>
<organism evidence="2 3">
    <name type="scientific">Brachionus calyciflorus</name>
    <dbReference type="NCBI Taxonomy" id="104777"/>
    <lineage>
        <taxon>Eukaryota</taxon>
        <taxon>Metazoa</taxon>
        <taxon>Spiralia</taxon>
        <taxon>Gnathifera</taxon>
        <taxon>Rotifera</taxon>
        <taxon>Eurotatoria</taxon>
        <taxon>Monogononta</taxon>
        <taxon>Pseudotrocha</taxon>
        <taxon>Ploima</taxon>
        <taxon>Brachionidae</taxon>
        <taxon>Brachionus</taxon>
    </lineage>
</organism>
<dbReference type="EMBL" id="CAJNOC010001208">
    <property type="protein sequence ID" value="CAF0844874.1"/>
    <property type="molecule type" value="Genomic_DNA"/>
</dbReference>
<feature type="transmembrane region" description="Helical" evidence="1">
    <location>
        <begin position="510"/>
        <end position="527"/>
    </location>
</feature>
<evidence type="ECO:0000313" key="3">
    <source>
        <dbReference type="Proteomes" id="UP000663879"/>
    </source>
</evidence>
<dbReference type="Proteomes" id="UP000663879">
    <property type="component" value="Unassembled WGS sequence"/>
</dbReference>
<keyword evidence="1" id="KW-1133">Transmembrane helix</keyword>
<feature type="transmembrane region" description="Helical" evidence="1">
    <location>
        <begin position="416"/>
        <end position="434"/>
    </location>
</feature>
<comment type="caution">
    <text evidence="2">The sequence shown here is derived from an EMBL/GenBank/DDBJ whole genome shotgun (WGS) entry which is preliminary data.</text>
</comment>